<comment type="caution">
    <text evidence="1">The sequence shown here is derived from an EMBL/GenBank/DDBJ whole genome shotgun (WGS) entry which is preliminary data.</text>
</comment>
<protein>
    <submittedName>
        <fullName evidence="1">Uncharacterized protein</fullName>
    </submittedName>
</protein>
<evidence type="ECO:0000313" key="1">
    <source>
        <dbReference type="EMBL" id="KAF9669300.1"/>
    </source>
</evidence>
<keyword evidence="2" id="KW-1185">Reference proteome</keyword>
<organism evidence="1 2">
    <name type="scientific">Salix dunnii</name>
    <dbReference type="NCBI Taxonomy" id="1413687"/>
    <lineage>
        <taxon>Eukaryota</taxon>
        <taxon>Viridiplantae</taxon>
        <taxon>Streptophyta</taxon>
        <taxon>Embryophyta</taxon>
        <taxon>Tracheophyta</taxon>
        <taxon>Spermatophyta</taxon>
        <taxon>Magnoliopsida</taxon>
        <taxon>eudicotyledons</taxon>
        <taxon>Gunneridae</taxon>
        <taxon>Pentapetalae</taxon>
        <taxon>rosids</taxon>
        <taxon>fabids</taxon>
        <taxon>Malpighiales</taxon>
        <taxon>Salicaceae</taxon>
        <taxon>Saliceae</taxon>
        <taxon>Salix</taxon>
    </lineage>
</organism>
<accession>A0A835JEU8</accession>
<dbReference type="EMBL" id="JADGMS010000014">
    <property type="protein sequence ID" value="KAF9669300.1"/>
    <property type="molecule type" value="Genomic_DNA"/>
</dbReference>
<reference evidence="1 2" key="1">
    <citation type="submission" date="2020-10" db="EMBL/GenBank/DDBJ databases">
        <title>Plant Genome Project.</title>
        <authorList>
            <person name="Zhang R.-G."/>
        </authorList>
    </citation>
    <scope>NUCLEOTIDE SEQUENCE [LARGE SCALE GENOMIC DNA]</scope>
    <source>
        <strain evidence="1">FAFU-HL-1</strain>
        <tissue evidence="1">Leaf</tissue>
    </source>
</reference>
<name>A0A835JEU8_9ROSI</name>
<sequence>MALCKPTGNIEFALVSNSARIKDYQFAHYTFCPNMYNVDENENSDKPDVTSLMRGIQEDASHEKYCRSNRNRISPH</sequence>
<gene>
    <name evidence="1" type="ORF">SADUNF_Sadunf14G0093300</name>
</gene>
<dbReference type="Proteomes" id="UP000657918">
    <property type="component" value="Unassembled WGS sequence"/>
</dbReference>
<proteinExistence type="predicted"/>
<dbReference type="AlphaFoldDB" id="A0A835JEU8"/>
<evidence type="ECO:0000313" key="2">
    <source>
        <dbReference type="Proteomes" id="UP000657918"/>
    </source>
</evidence>